<dbReference type="Pfam" id="PF17863">
    <property type="entry name" value="AAA_lid_2"/>
    <property type="match status" value="1"/>
</dbReference>
<evidence type="ECO:0000256" key="3">
    <source>
        <dbReference type="ARBA" id="ARBA00061607"/>
    </source>
</evidence>
<keyword evidence="1" id="KW-0547">Nucleotide-binding</keyword>
<feature type="domain" description="ATPase AAA-3" evidence="4">
    <location>
        <begin position="37"/>
        <end position="169"/>
    </location>
</feature>
<evidence type="ECO:0000259" key="4">
    <source>
        <dbReference type="Pfam" id="PF07726"/>
    </source>
</evidence>
<gene>
    <name evidence="6" type="ORF">pC5.8b_398</name>
</gene>
<dbReference type="Pfam" id="PF07726">
    <property type="entry name" value="AAA_3"/>
    <property type="match status" value="1"/>
</dbReference>
<dbReference type="AlphaFoldDB" id="A0A7S4ZRY3"/>
<geneLocation type="plasmid" evidence="6">
    <name>pColt5.8b</name>
</geneLocation>
<keyword evidence="2" id="KW-0067">ATP-binding</keyword>
<name>A0A7S4ZRY3_RHIRH</name>
<dbReference type="RefSeq" id="WP_200994531.1">
    <property type="nucleotide sequence ID" value="NZ_MK318972.1"/>
</dbReference>
<dbReference type="CDD" id="cd00009">
    <property type="entry name" value="AAA"/>
    <property type="match status" value="1"/>
</dbReference>
<dbReference type="SUPFAM" id="SSF52540">
    <property type="entry name" value="P-loop containing nucleoside triphosphate hydrolases"/>
    <property type="match status" value="1"/>
</dbReference>
<organism evidence="6">
    <name type="scientific">Rhizobium rhizogenes</name>
    <name type="common">Agrobacterium rhizogenes</name>
    <dbReference type="NCBI Taxonomy" id="359"/>
    <lineage>
        <taxon>Bacteria</taxon>
        <taxon>Pseudomonadati</taxon>
        <taxon>Pseudomonadota</taxon>
        <taxon>Alphaproteobacteria</taxon>
        <taxon>Hyphomicrobiales</taxon>
        <taxon>Rhizobiaceae</taxon>
        <taxon>Rhizobium/Agrobacterium group</taxon>
        <taxon>Rhizobium</taxon>
    </lineage>
</organism>
<dbReference type="EMBL" id="MK318972">
    <property type="protein sequence ID" value="QCL09888.1"/>
    <property type="molecule type" value="Genomic_DNA"/>
</dbReference>
<dbReference type="InterPro" id="IPR041628">
    <property type="entry name" value="ChlI/MoxR_AAA_lid"/>
</dbReference>
<evidence type="ECO:0000256" key="1">
    <source>
        <dbReference type="ARBA" id="ARBA00022741"/>
    </source>
</evidence>
<comment type="similarity">
    <text evidence="3">Belongs to the MoxR family.</text>
</comment>
<dbReference type="PANTHER" id="PTHR42759">
    <property type="entry name" value="MOXR FAMILY PROTEIN"/>
    <property type="match status" value="1"/>
</dbReference>
<feature type="domain" description="ChlI/MoxR AAA lid" evidence="5">
    <location>
        <begin position="252"/>
        <end position="318"/>
    </location>
</feature>
<accession>A0A7S4ZRY3</accession>
<dbReference type="FunFam" id="3.40.50.300:FF:000640">
    <property type="entry name" value="MoxR family ATPase"/>
    <property type="match status" value="1"/>
</dbReference>
<keyword evidence="6" id="KW-0614">Plasmid</keyword>
<dbReference type="Gene3D" id="3.40.50.300">
    <property type="entry name" value="P-loop containing nucleotide triphosphate hydrolases"/>
    <property type="match status" value="1"/>
</dbReference>
<evidence type="ECO:0000256" key="2">
    <source>
        <dbReference type="ARBA" id="ARBA00022840"/>
    </source>
</evidence>
<evidence type="ECO:0000313" key="6">
    <source>
        <dbReference type="EMBL" id="QCL09888.1"/>
    </source>
</evidence>
<sequence length="325" mass="35726">MSAREDILQLGQRIGKSIIGQEAMVERLLLGLLANGHLLVEGLPGLAKTRAIKSLAKNLDSELSRVQFTPDLLPADITGSEIYFSEGGKGEFKFQQGPIFANLILADEINRAPAKVQSALLEAMEERQVTVGGKSYPLPDLFMVMATQNPIEQEGTYPLPEAQLDRFLMHINVGYPDETSEAAIMRLVRGEENEAHGGSKPEAPPRLDPKSVFDARKEIGTVTVSDPVEKYIVALVFATRYPDRYDKSLAKLLQVGVSPRGGIGLDKVSRSYAWLKGRDYVTPDDIKAIVNDVFRHRLILSYEAHASNTTADQVIDRIAELVAVS</sequence>
<protein>
    <submittedName>
        <fullName evidence="6">AAA domain family protein</fullName>
    </submittedName>
</protein>
<dbReference type="InterPro" id="IPR011703">
    <property type="entry name" value="ATPase_AAA-3"/>
</dbReference>
<dbReference type="GO" id="GO:0005524">
    <property type="term" value="F:ATP binding"/>
    <property type="evidence" value="ECO:0007669"/>
    <property type="project" value="UniProtKB-KW"/>
</dbReference>
<dbReference type="PANTHER" id="PTHR42759:SF1">
    <property type="entry name" value="MAGNESIUM-CHELATASE SUBUNIT CHLD"/>
    <property type="match status" value="1"/>
</dbReference>
<dbReference type="GO" id="GO:0016887">
    <property type="term" value="F:ATP hydrolysis activity"/>
    <property type="evidence" value="ECO:0007669"/>
    <property type="project" value="InterPro"/>
</dbReference>
<dbReference type="InterPro" id="IPR050764">
    <property type="entry name" value="CbbQ/NirQ/NorQ/GpvN"/>
</dbReference>
<proteinExistence type="inferred from homology"/>
<reference evidence="6" key="1">
    <citation type="submission" date="2018-12" db="EMBL/GenBank/DDBJ databases">
        <title>Three Rhizobium rhizogenes strains isolated from the same crown gall tumor carry diverse plasmids.</title>
        <authorList>
            <person name="Pulawska J."/>
            <person name="Kuzmanovic N."/>
        </authorList>
    </citation>
    <scope>NUCLEOTIDE SEQUENCE</scope>
    <source>
        <strain evidence="6">Colt5.8</strain>
        <plasmid evidence="6">pColt5.8b</plasmid>
    </source>
</reference>
<dbReference type="Gene3D" id="1.10.8.80">
    <property type="entry name" value="Magnesium chelatase subunit I, C-Terminal domain"/>
    <property type="match status" value="1"/>
</dbReference>
<dbReference type="InterPro" id="IPR027417">
    <property type="entry name" value="P-loop_NTPase"/>
</dbReference>
<dbReference type="PIRSF" id="PIRSF002849">
    <property type="entry name" value="AAA_ATPase_chaperone_MoxR_prd"/>
    <property type="match status" value="1"/>
</dbReference>
<evidence type="ECO:0000259" key="5">
    <source>
        <dbReference type="Pfam" id="PF17863"/>
    </source>
</evidence>